<comment type="caution">
    <text evidence="2">The sequence shown here is derived from an EMBL/GenBank/DDBJ whole genome shotgun (WGS) entry which is preliminary data.</text>
</comment>
<protein>
    <submittedName>
        <fullName evidence="2">13030_t:CDS:1</fullName>
    </submittedName>
</protein>
<accession>A0ABN7W030</accession>
<reference evidence="2 3" key="1">
    <citation type="submission" date="2021-06" db="EMBL/GenBank/DDBJ databases">
        <authorList>
            <person name="Kallberg Y."/>
            <person name="Tangrot J."/>
            <person name="Rosling A."/>
        </authorList>
    </citation>
    <scope>NUCLEOTIDE SEQUENCE [LARGE SCALE GENOMIC DNA]</scope>
    <source>
        <strain evidence="2 3">120-4 pot B 10/14</strain>
    </source>
</reference>
<evidence type="ECO:0000313" key="3">
    <source>
        <dbReference type="Proteomes" id="UP000789901"/>
    </source>
</evidence>
<gene>
    <name evidence="2" type="ORF">GMARGA_LOCUS24761</name>
</gene>
<proteinExistence type="predicted"/>
<feature type="region of interest" description="Disordered" evidence="1">
    <location>
        <begin position="1"/>
        <end position="31"/>
    </location>
</feature>
<dbReference type="EMBL" id="CAJVQB010026525">
    <property type="protein sequence ID" value="CAG8808748.1"/>
    <property type="molecule type" value="Genomic_DNA"/>
</dbReference>
<evidence type="ECO:0000256" key="1">
    <source>
        <dbReference type="SAM" id="MobiDB-lite"/>
    </source>
</evidence>
<sequence length="150" mass="16955">MHMPNSNKKPQESLQQPDPAQVNQYTNEQNKDIVIDRSDKLEQKRQALLANKSIFFDFEVTEPGLPNSEDGMTPITDNTKQHIIDTDTASNATIEGTKVAYQLYSSVLLGKNQTNNNMMTESSIDWPDIVRTQVANKSIDLREEELDATK</sequence>
<keyword evidence="3" id="KW-1185">Reference proteome</keyword>
<dbReference type="Proteomes" id="UP000789901">
    <property type="component" value="Unassembled WGS sequence"/>
</dbReference>
<organism evidence="2 3">
    <name type="scientific">Gigaspora margarita</name>
    <dbReference type="NCBI Taxonomy" id="4874"/>
    <lineage>
        <taxon>Eukaryota</taxon>
        <taxon>Fungi</taxon>
        <taxon>Fungi incertae sedis</taxon>
        <taxon>Mucoromycota</taxon>
        <taxon>Glomeromycotina</taxon>
        <taxon>Glomeromycetes</taxon>
        <taxon>Diversisporales</taxon>
        <taxon>Gigasporaceae</taxon>
        <taxon>Gigaspora</taxon>
    </lineage>
</organism>
<name>A0ABN7W030_GIGMA</name>
<evidence type="ECO:0000313" key="2">
    <source>
        <dbReference type="EMBL" id="CAG8808748.1"/>
    </source>
</evidence>
<feature type="compositionally biased region" description="Polar residues" evidence="1">
    <location>
        <begin position="1"/>
        <end position="28"/>
    </location>
</feature>